<dbReference type="EMBL" id="BMOV01000001">
    <property type="protein sequence ID" value="GGO05961.1"/>
    <property type="molecule type" value="Genomic_DNA"/>
</dbReference>
<dbReference type="EC" id="6.3.4.15" evidence="5"/>
<sequence>MIRLPSGERCQHFVSLDSTNEEARRRARSGEAGPLWIVADHQTQGRGRRGRVWQSKAGNLFVTCLLTPNRPGTERAQLSFVAALALHDALSYFEEDLAVRLRCKWPNDLLLDGVKLAGILLESEGDWVAIGLGVNLAEAPENVERPATSLCAALGRKIDPMAFLDVLSLRLQARRSQWERFGFEPIRSDWLMWAYGLGGAIEVRLDDRSLTGRFAGLDRDGALLLDLPDQTQKRITAGDVFPLAKGA</sequence>
<protein>
    <recommendedName>
        <fullName evidence="5">biotin--[biotin carboxyl-carrier protein] ligase</fullName>
        <ecNumber evidence="5">6.3.4.15</ecNumber>
    </recommendedName>
</protein>
<dbReference type="RefSeq" id="WP_150006123.1">
    <property type="nucleotide sequence ID" value="NZ_BMOV01000001.1"/>
</dbReference>
<evidence type="ECO:0000259" key="7">
    <source>
        <dbReference type="PROSITE" id="PS51733"/>
    </source>
</evidence>
<gene>
    <name evidence="8" type="ORF">GCM10007972_03850</name>
</gene>
<dbReference type="PANTHER" id="PTHR12835:SF5">
    <property type="entry name" value="BIOTIN--PROTEIN LIGASE"/>
    <property type="match status" value="1"/>
</dbReference>
<accession>A0ABQ2L7L4</accession>
<dbReference type="InterPro" id="IPR004408">
    <property type="entry name" value="Biotin_CoA_COase_ligase"/>
</dbReference>
<evidence type="ECO:0000313" key="8">
    <source>
        <dbReference type="EMBL" id="GGO05961.1"/>
    </source>
</evidence>
<dbReference type="Gene3D" id="2.30.30.100">
    <property type="match status" value="1"/>
</dbReference>
<dbReference type="InterPro" id="IPR003142">
    <property type="entry name" value="BPL_C"/>
</dbReference>
<evidence type="ECO:0000256" key="2">
    <source>
        <dbReference type="ARBA" id="ARBA00022741"/>
    </source>
</evidence>
<dbReference type="InterPro" id="IPR045864">
    <property type="entry name" value="aa-tRNA-synth_II/BPL/LPL"/>
</dbReference>
<dbReference type="InterPro" id="IPR004143">
    <property type="entry name" value="BPL_LPL_catalytic"/>
</dbReference>
<organism evidence="8 9">
    <name type="scientific">Iodidimonas muriae</name>
    <dbReference type="NCBI Taxonomy" id="261467"/>
    <lineage>
        <taxon>Bacteria</taxon>
        <taxon>Pseudomonadati</taxon>
        <taxon>Pseudomonadota</taxon>
        <taxon>Alphaproteobacteria</taxon>
        <taxon>Iodidimonadales</taxon>
        <taxon>Iodidimonadaceae</taxon>
        <taxon>Iodidimonas</taxon>
    </lineage>
</organism>
<evidence type="ECO:0000256" key="6">
    <source>
        <dbReference type="ARBA" id="ARBA00047846"/>
    </source>
</evidence>
<dbReference type="NCBIfam" id="TIGR00121">
    <property type="entry name" value="birA_ligase"/>
    <property type="match status" value="1"/>
</dbReference>
<dbReference type="Pfam" id="PF02237">
    <property type="entry name" value="BPL_C"/>
    <property type="match status" value="1"/>
</dbReference>
<keyword evidence="2" id="KW-0547">Nucleotide-binding</keyword>
<evidence type="ECO:0000256" key="4">
    <source>
        <dbReference type="ARBA" id="ARBA00023267"/>
    </source>
</evidence>
<keyword evidence="4" id="KW-0092">Biotin</keyword>
<dbReference type="PANTHER" id="PTHR12835">
    <property type="entry name" value="BIOTIN PROTEIN LIGASE"/>
    <property type="match status" value="1"/>
</dbReference>
<feature type="domain" description="BPL/LPL catalytic" evidence="7">
    <location>
        <begin position="1"/>
        <end position="179"/>
    </location>
</feature>
<keyword evidence="1 8" id="KW-0436">Ligase</keyword>
<dbReference type="SUPFAM" id="SSF55681">
    <property type="entry name" value="Class II aaRS and biotin synthetases"/>
    <property type="match status" value="1"/>
</dbReference>
<keyword evidence="9" id="KW-1185">Reference proteome</keyword>
<dbReference type="PROSITE" id="PS51733">
    <property type="entry name" value="BPL_LPL_CATALYTIC"/>
    <property type="match status" value="1"/>
</dbReference>
<evidence type="ECO:0000256" key="1">
    <source>
        <dbReference type="ARBA" id="ARBA00022598"/>
    </source>
</evidence>
<evidence type="ECO:0000256" key="3">
    <source>
        <dbReference type="ARBA" id="ARBA00022840"/>
    </source>
</evidence>
<proteinExistence type="predicted"/>
<dbReference type="GO" id="GO:0016874">
    <property type="term" value="F:ligase activity"/>
    <property type="evidence" value="ECO:0007669"/>
    <property type="project" value="UniProtKB-KW"/>
</dbReference>
<name>A0ABQ2L7L4_9PROT</name>
<dbReference type="InterPro" id="IPR008988">
    <property type="entry name" value="Transcriptional_repressor_C"/>
</dbReference>
<dbReference type="Pfam" id="PF03099">
    <property type="entry name" value="BPL_LplA_LipB"/>
    <property type="match status" value="1"/>
</dbReference>
<comment type="caution">
    <text evidence="8">The sequence shown here is derived from an EMBL/GenBank/DDBJ whole genome shotgun (WGS) entry which is preliminary data.</text>
</comment>
<keyword evidence="3" id="KW-0067">ATP-binding</keyword>
<reference evidence="9" key="1">
    <citation type="journal article" date="2019" name="Int. J. Syst. Evol. Microbiol.">
        <title>The Global Catalogue of Microorganisms (GCM) 10K type strain sequencing project: providing services to taxonomists for standard genome sequencing and annotation.</title>
        <authorList>
            <consortium name="The Broad Institute Genomics Platform"/>
            <consortium name="The Broad Institute Genome Sequencing Center for Infectious Disease"/>
            <person name="Wu L."/>
            <person name="Ma J."/>
        </authorList>
    </citation>
    <scope>NUCLEOTIDE SEQUENCE [LARGE SCALE GENOMIC DNA]</scope>
    <source>
        <strain evidence="9">JCM 17843</strain>
    </source>
</reference>
<dbReference type="CDD" id="cd16442">
    <property type="entry name" value="BPL"/>
    <property type="match status" value="1"/>
</dbReference>
<evidence type="ECO:0000313" key="9">
    <source>
        <dbReference type="Proteomes" id="UP000602381"/>
    </source>
</evidence>
<dbReference type="Gene3D" id="3.30.930.10">
    <property type="entry name" value="Bira Bifunctional Protein, Domain 2"/>
    <property type="match status" value="1"/>
</dbReference>
<dbReference type="Proteomes" id="UP000602381">
    <property type="component" value="Unassembled WGS sequence"/>
</dbReference>
<dbReference type="SUPFAM" id="SSF50037">
    <property type="entry name" value="C-terminal domain of transcriptional repressors"/>
    <property type="match status" value="1"/>
</dbReference>
<comment type="catalytic activity">
    <reaction evidence="6">
        <text>biotin + L-lysyl-[protein] + ATP = N(6)-biotinyl-L-lysyl-[protein] + AMP + diphosphate + H(+)</text>
        <dbReference type="Rhea" id="RHEA:11756"/>
        <dbReference type="Rhea" id="RHEA-COMP:9752"/>
        <dbReference type="Rhea" id="RHEA-COMP:10505"/>
        <dbReference type="ChEBI" id="CHEBI:15378"/>
        <dbReference type="ChEBI" id="CHEBI:29969"/>
        <dbReference type="ChEBI" id="CHEBI:30616"/>
        <dbReference type="ChEBI" id="CHEBI:33019"/>
        <dbReference type="ChEBI" id="CHEBI:57586"/>
        <dbReference type="ChEBI" id="CHEBI:83144"/>
        <dbReference type="ChEBI" id="CHEBI:456215"/>
        <dbReference type="EC" id="6.3.4.15"/>
    </reaction>
</comment>
<evidence type="ECO:0000256" key="5">
    <source>
        <dbReference type="ARBA" id="ARBA00024227"/>
    </source>
</evidence>